<proteinExistence type="predicted"/>
<evidence type="ECO:0000313" key="1">
    <source>
        <dbReference type="EMBL" id="NMC63877.1"/>
    </source>
</evidence>
<sequence>MIPVDRDKDFNPAIEKLEKKIGEIEGTLEEMQKELLKRIEGLQRTAQPTKSNQAKPK</sequence>
<reference evidence="1 2" key="1">
    <citation type="journal article" date="2020" name="Biotechnol. Biofuels">
        <title>New insights from the biogas microbiome by comprehensive genome-resolved metagenomics of nearly 1600 species originating from multiple anaerobic digesters.</title>
        <authorList>
            <person name="Campanaro S."/>
            <person name="Treu L."/>
            <person name="Rodriguez-R L.M."/>
            <person name="Kovalovszki A."/>
            <person name="Ziels R.M."/>
            <person name="Maus I."/>
            <person name="Zhu X."/>
            <person name="Kougias P.G."/>
            <person name="Basile A."/>
            <person name="Luo G."/>
            <person name="Schluter A."/>
            <person name="Konstantinidis K.T."/>
            <person name="Angelidaki I."/>
        </authorList>
    </citation>
    <scope>NUCLEOTIDE SEQUENCE [LARGE SCALE GENOMIC DNA]</scope>
    <source>
        <strain evidence="1">AS27yjCOA_65</strain>
    </source>
</reference>
<evidence type="ECO:0000313" key="2">
    <source>
        <dbReference type="Proteomes" id="UP000524246"/>
    </source>
</evidence>
<dbReference type="AlphaFoldDB" id="A0A7X9FTH9"/>
<dbReference type="EMBL" id="JAAZON010000546">
    <property type="protein sequence ID" value="NMC63877.1"/>
    <property type="molecule type" value="Genomic_DNA"/>
</dbReference>
<gene>
    <name evidence="1" type="ORF">GYA55_12005</name>
</gene>
<dbReference type="Proteomes" id="UP000524246">
    <property type="component" value="Unassembled WGS sequence"/>
</dbReference>
<name>A0A7X9FTH9_9DELT</name>
<comment type="caution">
    <text evidence="1">The sequence shown here is derived from an EMBL/GenBank/DDBJ whole genome shotgun (WGS) entry which is preliminary data.</text>
</comment>
<protein>
    <submittedName>
        <fullName evidence="1">Uncharacterized protein</fullName>
    </submittedName>
</protein>
<accession>A0A7X9FTH9</accession>
<organism evidence="1 2">
    <name type="scientific">SAR324 cluster bacterium</name>
    <dbReference type="NCBI Taxonomy" id="2024889"/>
    <lineage>
        <taxon>Bacteria</taxon>
        <taxon>Deltaproteobacteria</taxon>
        <taxon>SAR324 cluster</taxon>
    </lineage>
</organism>